<evidence type="ECO:0000313" key="2">
    <source>
        <dbReference type="Proteomes" id="UP001596461"/>
    </source>
</evidence>
<organism evidence="1 2">
    <name type="scientific">Halobaculum lipolyticum</name>
    <dbReference type="NCBI Taxonomy" id="3032001"/>
    <lineage>
        <taxon>Archaea</taxon>
        <taxon>Methanobacteriati</taxon>
        <taxon>Methanobacteriota</taxon>
        <taxon>Stenosarchaea group</taxon>
        <taxon>Halobacteria</taxon>
        <taxon>Halobacteriales</taxon>
        <taxon>Haloferacaceae</taxon>
        <taxon>Halobaculum</taxon>
    </lineage>
</organism>
<dbReference type="AlphaFoldDB" id="A0ABD5W999"/>
<dbReference type="RefSeq" id="WP_284030898.1">
    <property type="nucleotide sequence ID" value="NZ_CP126154.1"/>
</dbReference>
<dbReference type="Proteomes" id="UP001596461">
    <property type="component" value="Unassembled WGS sequence"/>
</dbReference>
<proteinExistence type="predicted"/>
<accession>A0ABD5W999</accession>
<comment type="caution">
    <text evidence="1">The sequence shown here is derived from an EMBL/GenBank/DDBJ whole genome shotgun (WGS) entry which is preliminary data.</text>
</comment>
<reference evidence="1 2" key="1">
    <citation type="journal article" date="2019" name="Int. J. Syst. Evol. Microbiol.">
        <title>The Global Catalogue of Microorganisms (GCM) 10K type strain sequencing project: providing services to taxonomists for standard genome sequencing and annotation.</title>
        <authorList>
            <consortium name="The Broad Institute Genomics Platform"/>
            <consortium name="The Broad Institute Genome Sequencing Center for Infectious Disease"/>
            <person name="Wu L."/>
            <person name="Ma J."/>
        </authorList>
    </citation>
    <scope>NUCLEOTIDE SEQUENCE [LARGE SCALE GENOMIC DNA]</scope>
    <source>
        <strain evidence="1 2">DT31</strain>
    </source>
</reference>
<gene>
    <name evidence="1" type="ORF">ACFQL9_05030</name>
</gene>
<protein>
    <submittedName>
        <fullName evidence="1">Uncharacterized protein</fullName>
    </submittedName>
</protein>
<dbReference type="EMBL" id="JBHTAH010000003">
    <property type="protein sequence ID" value="MFC7069000.1"/>
    <property type="molecule type" value="Genomic_DNA"/>
</dbReference>
<keyword evidence="2" id="KW-1185">Reference proteome</keyword>
<evidence type="ECO:0000313" key="1">
    <source>
        <dbReference type="EMBL" id="MFC7069000.1"/>
    </source>
</evidence>
<dbReference type="GeneID" id="81125753"/>
<sequence length="115" mass="13241">MAENVEGSRVGEWDTVRDFIHTLPVVVVVPRIVSCPFYLGSREDVMALNCVPISTVTVQTSQLSRYSWQIFRIIIKERRQHFKNRMIFYDQTDQPELESVPTPAVVTTAAEEVDR</sequence>
<name>A0ABD5W999_9EURY</name>